<dbReference type="Gene3D" id="3.20.20.100">
    <property type="entry name" value="NADP-dependent oxidoreductase domain"/>
    <property type="match status" value="1"/>
</dbReference>
<reference evidence="3" key="3">
    <citation type="submission" date="2017-02" db="EMBL/GenBank/DDBJ databases">
        <authorList>
            <person name="Peterson S.W."/>
        </authorList>
    </citation>
    <scope>NUCLEOTIDE SEQUENCE [LARGE SCALE GENOMIC DNA]</scope>
    <source>
        <strain evidence="3">VKM Ac-2052</strain>
    </source>
</reference>
<feature type="domain" description="NADP-dependent oxidoreductase" evidence="1">
    <location>
        <begin position="19"/>
        <end position="314"/>
    </location>
</feature>
<gene>
    <name evidence="3" type="ORF">SAMN06295879_0366</name>
    <name evidence="2" type="ORF">TZ00_13990</name>
</gene>
<dbReference type="Proteomes" id="UP000189735">
    <property type="component" value="Unassembled WGS sequence"/>
</dbReference>
<dbReference type="PANTHER" id="PTHR42686">
    <property type="entry name" value="GH17980P-RELATED"/>
    <property type="match status" value="1"/>
</dbReference>
<dbReference type="GO" id="GO:0005829">
    <property type="term" value="C:cytosol"/>
    <property type="evidence" value="ECO:0007669"/>
    <property type="project" value="TreeGrafter"/>
</dbReference>
<dbReference type="GO" id="GO:0016491">
    <property type="term" value="F:oxidoreductase activity"/>
    <property type="evidence" value="ECO:0007669"/>
    <property type="project" value="InterPro"/>
</dbReference>
<dbReference type="InterPro" id="IPR023210">
    <property type="entry name" value="NADP_OxRdtase_dom"/>
</dbReference>
<protein>
    <submittedName>
        <fullName evidence="2">Aldo/keto reductase</fullName>
    </submittedName>
    <submittedName>
        <fullName evidence="3">D-threo-aldose 1-dehydrogenase</fullName>
    </submittedName>
</protein>
<name>A0A1T4WWD9_9MICO</name>
<dbReference type="InterPro" id="IPR036812">
    <property type="entry name" value="NAD(P)_OxRdtase_dom_sf"/>
</dbReference>
<evidence type="ECO:0000313" key="5">
    <source>
        <dbReference type="Proteomes" id="UP000189735"/>
    </source>
</evidence>
<evidence type="ECO:0000313" key="4">
    <source>
        <dbReference type="Proteomes" id="UP000032503"/>
    </source>
</evidence>
<dbReference type="Pfam" id="PF00248">
    <property type="entry name" value="Aldo_ket_red"/>
    <property type="match status" value="1"/>
</dbReference>
<reference evidence="5" key="4">
    <citation type="submission" date="2017-02" db="EMBL/GenBank/DDBJ databases">
        <authorList>
            <person name="Varghese N."/>
            <person name="Submissions S."/>
        </authorList>
    </citation>
    <scope>NUCLEOTIDE SEQUENCE [LARGE SCALE GENOMIC DNA]</scope>
    <source>
        <strain evidence="5">VKM Ac-2052</strain>
    </source>
</reference>
<keyword evidence="4" id="KW-1185">Reference proteome</keyword>
<dbReference type="AlphaFoldDB" id="A0A1T4WWD9"/>
<evidence type="ECO:0000313" key="3">
    <source>
        <dbReference type="EMBL" id="SKA81680.1"/>
    </source>
</evidence>
<reference evidence="2" key="2">
    <citation type="submission" date="2015-02" db="EMBL/GenBank/DDBJ databases">
        <authorList>
            <person name="Vasilyev I.Y."/>
            <person name="Siniagina M.N."/>
            <person name="Malanin S.Y."/>
            <person name="Boulygina E.A."/>
            <person name="Grygoryeva T.V."/>
            <person name="Yarullina D.R."/>
            <person name="Ilinskaya O.N."/>
        </authorList>
    </citation>
    <scope>NUCLEOTIDE SEQUENCE</scope>
    <source>
        <strain evidence="2">VKM Ac-1804</strain>
    </source>
</reference>
<reference evidence="2 4" key="1">
    <citation type="journal article" date="2001" name="Int. J. Syst. Evol. Microbiol.">
        <title>Agreia bicolorata gen. nov., sp. nov., to accommodate actinobacteria isolated from narrow reed grass infected by the nematode Heteroanguina graminophila.</title>
        <authorList>
            <person name="Evtushenko L.I."/>
            <person name="Dorofeeva L.V."/>
            <person name="Dobrovolskaya T.G."/>
            <person name="Streshinskaya G.M."/>
            <person name="Subbotin S.A."/>
            <person name="Tiedje J.M."/>
        </authorList>
    </citation>
    <scope>NUCLEOTIDE SEQUENCE [LARGE SCALE GENOMIC DNA]</scope>
    <source>
        <strain evidence="2 4">VKM Ac-1804</strain>
    </source>
</reference>
<dbReference type="Proteomes" id="UP000032503">
    <property type="component" value="Unassembled WGS sequence"/>
</dbReference>
<evidence type="ECO:0000313" key="2">
    <source>
        <dbReference type="EMBL" id="KJC63631.1"/>
    </source>
</evidence>
<dbReference type="PANTHER" id="PTHR42686:SF1">
    <property type="entry name" value="GH17980P-RELATED"/>
    <property type="match status" value="1"/>
</dbReference>
<proteinExistence type="predicted"/>
<accession>A0A1T4WWD9</accession>
<dbReference type="InterPro" id="IPR020471">
    <property type="entry name" value="AKR"/>
</dbReference>
<dbReference type="EMBL" id="JYFC01000006">
    <property type="protein sequence ID" value="KJC63631.1"/>
    <property type="molecule type" value="Genomic_DNA"/>
</dbReference>
<sequence length="332" mass="35718">MKHDAPSRLGRTDISVTALGFGATAIGGMYSPVPEEQAIATVDAAWNHGIRFYDAAPQYGRGKGELRLGQALASRPRDSYVLSSKVGRLLRPVDPEGNSNSLDEPELATVYDYSRDGVLRSIEESLERLGTDHLDIVHVHDPDDYLDEALATAFPTLIELRDQGVVKAIGAGMNQTRALEIIARESDPDALLVAGRYTLLEQTALDSLLPLCEERGIAVIAGGVFNSGLLANPHVDARYDYNRAPESIVSRALELAAVCERHGVPLKAAALQFPKAHPSVAAVLTGSRSPEEMTENIELFDLVIPSDLWAELKDAGLLRQTAPVPATGQANP</sequence>
<dbReference type="EMBL" id="FUYG01000001">
    <property type="protein sequence ID" value="SKA81680.1"/>
    <property type="molecule type" value="Genomic_DNA"/>
</dbReference>
<organism evidence="3 5">
    <name type="scientific">Agreia bicolorata</name>
    <dbReference type="NCBI Taxonomy" id="110935"/>
    <lineage>
        <taxon>Bacteria</taxon>
        <taxon>Bacillati</taxon>
        <taxon>Actinomycetota</taxon>
        <taxon>Actinomycetes</taxon>
        <taxon>Micrococcales</taxon>
        <taxon>Microbacteriaceae</taxon>
        <taxon>Agreia</taxon>
    </lineage>
</organism>
<evidence type="ECO:0000259" key="1">
    <source>
        <dbReference type="Pfam" id="PF00248"/>
    </source>
</evidence>
<dbReference type="SUPFAM" id="SSF51430">
    <property type="entry name" value="NAD(P)-linked oxidoreductase"/>
    <property type="match status" value="1"/>
</dbReference>
<dbReference type="CDD" id="cd19152">
    <property type="entry name" value="AKR_AKR15A"/>
    <property type="match status" value="1"/>
</dbReference>
<dbReference type="RefSeq" id="WP_044442582.1">
    <property type="nucleotide sequence ID" value="NZ_FUYG01000001.1"/>
</dbReference>